<dbReference type="EMBL" id="ML978130">
    <property type="protein sequence ID" value="KAF2095769.1"/>
    <property type="molecule type" value="Genomic_DNA"/>
</dbReference>
<dbReference type="SUPFAM" id="SSF52768">
    <property type="entry name" value="Arginase/deacetylase"/>
    <property type="match status" value="1"/>
</dbReference>
<name>A0A9P4M7F3_9PEZI</name>
<dbReference type="AlphaFoldDB" id="A0A9P4M7F3"/>
<evidence type="ECO:0000256" key="3">
    <source>
        <dbReference type="ARBA" id="ARBA00023211"/>
    </source>
</evidence>
<dbReference type="CDD" id="cd09999">
    <property type="entry name" value="Arginase-like_1"/>
    <property type="match status" value="1"/>
</dbReference>
<dbReference type="PANTHER" id="PTHR43782">
    <property type="entry name" value="ARGINASE"/>
    <property type="match status" value="1"/>
</dbReference>
<protein>
    <submittedName>
        <fullName evidence="5">Arginase/deacetylase</fullName>
    </submittedName>
</protein>
<keyword evidence="3" id="KW-0464">Manganese</keyword>
<organism evidence="5 6">
    <name type="scientific">Rhizodiscina lignyota</name>
    <dbReference type="NCBI Taxonomy" id="1504668"/>
    <lineage>
        <taxon>Eukaryota</taxon>
        <taxon>Fungi</taxon>
        <taxon>Dikarya</taxon>
        <taxon>Ascomycota</taxon>
        <taxon>Pezizomycotina</taxon>
        <taxon>Dothideomycetes</taxon>
        <taxon>Pleosporomycetidae</taxon>
        <taxon>Aulographales</taxon>
        <taxon>Rhizodiscinaceae</taxon>
        <taxon>Rhizodiscina</taxon>
    </lineage>
</organism>
<keyword evidence="2" id="KW-0378">Hydrolase</keyword>
<comment type="caution">
    <text evidence="5">The sequence shown here is derived from an EMBL/GenBank/DDBJ whole genome shotgun (WGS) entry which is preliminary data.</text>
</comment>
<evidence type="ECO:0000313" key="6">
    <source>
        <dbReference type="Proteomes" id="UP000799772"/>
    </source>
</evidence>
<dbReference type="PROSITE" id="PS51409">
    <property type="entry name" value="ARGINASE_2"/>
    <property type="match status" value="1"/>
</dbReference>
<dbReference type="Pfam" id="PF00491">
    <property type="entry name" value="Arginase"/>
    <property type="match status" value="1"/>
</dbReference>
<dbReference type="InterPro" id="IPR023696">
    <property type="entry name" value="Ureohydrolase_dom_sf"/>
</dbReference>
<keyword evidence="1" id="KW-0479">Metal-binding</keyword>
<accession>A0A9P4M7F3</accession>
<dbReference type="Proteomes" id="UP000799772">
    <property type="component" value="Unassembled WGS sequence"/>
</dbReference>
<dbReference type="InterPro" id="IPR006035">
    <property type="entry name" value="Ureohydrolase"/>
</dbReference>
<reference evidence="5" key="1">
    <citation type="journal article" date="2020" name="Stud. Mycol.">
        <title>101 Dothideomycetes genomes: a test case for predicting lifestyles and emergence of pathogens.</title>
        <authorList>
            <person name="Haridas S."/>
            <person name="Albert R."/>
            <person name="Binder M."/>
            <person name="Bloem J."/>
            <person name="Labutti K."/>
            <person name="Salamov A."/>
            <person name="Andreopoulos B."/>
            <person name="Baker S."/>
            <person name="Barry K."/>
            <person name="Bills G."/>
            <person name="Bluhm B."/>
            <person name="Cannon C."/>
            <person name="Castanera R."/>
            <person name="Culley D."/>
            <person name="Daum C."/>
            <person name="Ezra D."/>
            <person name="Gonzalez J."/>
            <person name="Henrissat B."/>
            <person name="Kuo A."/>
            <person name="Liang C."/>
            <person name="Lipzen A."/>
            <person name="Lutzoni F."/>
            <person name="Magnuson J."/>
            <person name="Mondo S."/>
            <person name="Nolan M."/>
            <person name="Ohm R."/>
            <person name="Pangilinan J."/>
            <person name="Park H.-J."/>
            <person name="Ramirez L."/>
            <person name="Alfaro M."/>
            <person name="Sun H."/>
            <person name="Tritt A."/>
            <person name="Yoshinaga Y."/>
            <person name="Zwiers L.-H."/>
            <person name="Turgeon B."/>
            <person name="Goodwin S."/>
            <person name="Spatafora J."/>
            <person name="Crous P."/>
            <person name="Grigoriev I."/>
        </authorList>
    </citation>
    <scope>NUCLEOTIDE SEQUENCE</scope>
    <source>
        <strain evidence="5">CBS 133067</strain>
    </source>
</reference>
<dbReference type="GO" id="GO:0004053">
    <property type="term" value="F:arginase activity"/>
    <property type="evidence" value="ECO:0007669"/>
    <property type="project" value="TreeGrafter"/>
</dbReference>
<evidence type="ECO:0000256" key="1">
    <source>
        <dbReference type="ARBA" id="ARBA00022723"/>
    </source>
</evidence>
<keyword evidence="6" id="KW-1185">Reference proteome</keyword>
<dbReference type="GO" id="GO:0030145">
    <property type="term" value="F:manganese ion binding"/>
    <property type="evidence" value="ECO:0007669"/>
    <property type="project" value="TreeGrafter"/>
</dbReference>
<evidence type="ECO:0000313" key="5">
    <source>
        <dbReference type="EMBL" id="KAF2095769.1"/>
    </source>
</evidence>
<proteinExistence type="inferred from homology"/>
<dbReference type="GO" id="GO:0005634">
    <property type="term" value="C:nucleus"/>
    <property type="evidence" value="ECO:0007669"/>
    <property type="project" value="TreeGrafter"/>
</dbReference>
<dbReference type="Gene3D" id="3.40.800.10">
    <property type="entry name" value="Ureohydrolase domain"/>
    <property type="match status" value="1"/>
</dbReference>
<evidence type="ECO:0000256" key="4">
    <source>
        <dbReference type="PROSITE-ProRule" id="PRU00742"/>
    </source>
</evidence>
<evidence type="ECO:0000256" key="2">
    <source>
        <dbReference type="ARBA" id="ARBA00022801"/>
    </source>
</evidence>
<gene>
    <name evidence="5" type="ORF">NA57DRAFT_58842</name>
</gene>
<dbReference type="GO" id="GO:0005829">
    <property type="term" value="C:cytosol"/>
    <property type="evidence" value="ECO:0007669"/>
    <property type="project" value="TreeGrafter"/>
</dbReference>
<sequence>MPLSSVTLILSPYHVGNYNVDVGAGPLRVLNHGLISALEELGVKVKVEEIPRADTLIGEIGKSFELLRRTSKLVRQAKMANSFPIILSGNCMATVGVAAGIGAADLGCVWFDAHDDYHTPDTMMSGYLDSTGVSMMSGESFKALMGTVPGHEVFDLQRFIFCGIRDVTGVERKRVQEGGMGAVWGGTDVVVDFAQELGKAIDRRPSKATMIHLDLDVLDDSLGKVNRFSAPGGLFEADLQACLRTIVEKTIPASLTVASFDPSLDGGDVIVNVAVNAITTVIKSLLEKKLLTV</sequence>
<dbReference type="OrthoDB" id="9992747at2759"/>
<comment type="similarity">
    <text evidence="4">Belongs to the arginase family.</text>
</comment>
<dbReference type="PANTHER" id="PTHR43782:SF3">
    <property type="entry name" value="ARGINASE"/>
    <property type="match status" value="1"/>
</dbReference>